<feature type="domain" description="Nudix hydrolase" evidence="6">
    <location>
        <begin position="91"/>
        <end position="251"/>
    </location>
</feature>
<dbReference type="InterPro" id="IPR020084">
    <property type="entry name" value="NUDIX_hydrolase_CS"/>
</dbReference>
<evidence type="ECO:0000256" key="4">
    <source>
        <dbReference type="ARBA" id="ARBA00022842"/>
    </source>
</evidence>
<dbReference type="OrthoDB" id="2011998at2759"/>
<dbReference type="Gene3D" id="3.90.79.10">
    <property type="entry name" value="Nucleoside Triphosphate Pyrophosphohydrolase"/>
    <property type="match status" value="1"/>
</dbReference>
<dbReference type="GO" id="GO:0000298">
    <property type="term" value="F:endopolyphosphatase activity"/>
    <property type="evidence" value="ECO:0007669"/>
    <property type="project" value="TreeGrafter"/>
</dbReference>
<dbReference type="STRING" id="1365824.V5EVC1"/>
<dbReference type="EMBL" id="KI545873">
    <property type="protein sequence ID" value="EST06129.1"/>
    <property type="molecule type" value="Genomic_DNA"/>
</dbReference>
<accession>V5EVC1</accession>
<comment type="similarity">
    <text evidence="5">Belongs to the Nudix hydrolase family.</text>
</comment>
<dbReference type="PROSITE" id="PS00893">
    <property type="entry name" value="NUDIX_BOX"/>
    <property type="match status" value="1"/>
</dbReference>
<dbReference type="GO" id="GO:0034431">
    <property type="term" value="F:bis(5'-adenosyl)-hexaphosphatase activity"/>
    <property type="evidence" value="ECO:0007669"/>
    <property type="project" value="TreeGrafter"/>
</dbReference>
<dbReference type="GO" id="GO:0071543">
    <property type="term" value="P:diphosphoinositol polyphosphate metabolic process"/>
    <property type="evidence" value="ECO:0007669"/>
    <property type="project" value="TreeGrafter"/>
</dbReference>
<dbReference type="eggNOG" id="KOG2839">
    <property type="taxonomic scope" value="Eukaryota"/>
</dbReference>
<evidence type="ECO:0000256" key="2">
    <source>
        <dbReference type="ARBA" id="ARBA00022723"/>
    </source>
</evidence>
<dbReference type="InterPro" id="IPR020476">
    <property type="entry name" value="Nudix_hydrolase"/>
</dbReference>
<keyword evidence="2" id="KW-0479">Metal-binding</keyword>
<dbReference type="InterPro" id="IPR047198">
    <property type="entry name" value="DDP-like_NUDIX"/>
</dbReference>
<dbReference type="GO" id="GO:0008486">
    <property type="term" value="F:diphosphoinositol-polyphosphate diphosphatase activity"/>
    <property type="evidence" value="ECO:0007669"/>
    <property type="project" value="TreeGrafter"/>
</dbReference>
<dbReference type="GO" id="GO:1901911">
    <property type="term" value="P:adenosine 5'-(hexahydrogen pentaphosphate) catabolic process"/>
    <property type="evidence" value="ECO:0007669"/>
    <property type="project" value="TreeGrafter"/>
</dbReference>
<dbReference type="PRINTS" id="PR00502">
    <property type="entry name" value="NUDIXFAMILY"/>
</dbReference>
<dbReference type="GO" id="GO:1901909">
    <property type="term" value="P:diadenosine hexaphosphate catabolic process"/>
    <property type="evidence" value="ECO:0007669"/>
    <property type="project" value="TreeGrafter"/>
</dbReference>
<evidence type="ECO:0000256" key="3">
    <source>
        <dbReference type="ARBA" id="ARBA00022801"/>
    </source>
</evidence>
<proteinExistence type="inferred from homology"/>
<evidence type="ECO:0000259" key="6">
    <source>
        <dbReference type="PROSITE" id="PS51462"/>
    </source>
</evidence>
<dbReference type="GO" id="GO:0046872">
    <property type="term" value="F:metal ion binding"/>
    <property type="evidence" value="ECO:0007669"/>
    <property type="project" value="UniProtKB-KW"/>
</dbReference>
<evidence type="ECO:0000313" key="8">
    <source>
        <dbReference type="Proteomes" id="UP000019377"/>
    </source>
</evidence>
<dbReference type="Pfam" id="PF00293">
    <property type="entry name" value="NUDIX"/>
    <property type="match status" value="1"/>
</dbReference>
<keyword evidence="3 5" id="KW-0378">Hydrolase</keyword>
<evidence type="ECO:0000256" key="5">
    <source>
        <dbReference type="RuleBase" id="RU003476"/>
    </source>
</evidence>
<dbReference type="GO" id="GO:1901907">
    <property type="term" value="P:diadenosine pentaphosphate catabolic process"/>
    <property type="evidence" value="ECO:0007669"/>
    <property type="project" value="TreeGrafter"/>
</dbReference>
<organism evidence="7 8">
    <name type="scientific">Kalmanozyma brasiliensis (strain GHG001)</name>
    <name type="common">Yeast</name>
    <name type="synonym">Pseudozyma brasiliensis</name>
    <dbReference type="NCBI Taxonomy" id="1365824"/>
    <lineage>
        <taxon>Eukaryota</taxon>
        <taxon>Fungi</taxon>
        <taxon>Dikarya</taxon>
        <taxon>Basidiomycota</taxon>
        <taxon>Ustilaginomycotina</taxon>
        <taxon>Ustilaginomycetes</taxon>
        <taxon>Ustilaginales</taxon>
        <taxon>Ustilaginaceae</taxon>
        <taxon>Kalmanozyma</taxon>
    </lineage>
</organism>
<dbReference type="CDD" id="cd04666">
    <property type="entry name" value="NUDIX_DIPP2_like_Nudt4"/>
    <property type="match status" value="1"/>
</dbReference>
<sequence length="257" mass="29452">MAPIVNVHAETLPSVSLRLSPGTALGDLKLRLVRKLELNIPFAQLRIRYRWTDTDYALKDGEDWSIFQERAKGLQEVNLYVELPARSEQDSRRTPPPRYGVDASLLRVYLVSSRKHDGKWVLPKGGIEDGENARQAALREMWEEAGIIGEPDVLATPSLSDRGCRLLHIKVDDHKPHKDSPGKHADEEGFVPRARYIAMELLISHTTDVKDDWPEKHERQRKVFTLEEAEKQLAWRQDLHTIFKIWKDNLPEATNGS</sequence>
<keyword evidence="4" id="KW-0460">Magnesium</keyword>
<dbReference type="PANTHER" id="PTHR12629">
    <property type="entry name" value="DIPHOSPHOINOSITOL POLYPHOSPHATE PHOSPHOHYDROLASE"/>
    <property type="match status" value="1"/>
</dbReference>
<evidence type="ECO:0000313" key="7">
    <source>
        <dbReference type="EMBL" id="EST06129.1"/>
    </source>
</evidence>
<dbReference type="SUPFAM" id="SSF55811">
    <property type="entry name" value="Nudix"/>
    <property type="match status" value="1"/>
</dbReference>
<comment type="cofactor">
    <cofactor evidence="1">
        <name>Mg(2+)</name>
        <dbReference type="ChEBI" id="CHEBI:18420"/>
    </cofactor>
</comment>
<gene>
    <name evidence="7" type="ORF">PSEUBRA_SCAF3g03665</name>
</gene>
<dbReference type="Proteomes" id="UP000019377">
    <property type="component" value="Unassembled WGS sequence"/>
</dbReference>
<dbReference type="PANTHER" id="PTHR12629:SF0">
    <property type="entry name" value="DIPHOSPHOINOSITOL-POLYPHOSPHATE DIPHOSPHATASE"/>
    <property type="match status" value="1"/>
</dbReference>
<reference evidence="8" key="1">
    <citation type="journal article" date="2013" name="Genome Announc.">
        <title>Draft genome sequence of Pseudozyma brasiliensis sp. nov. strain GHG001, a high producer of endo-1,4-xylanase isolated from an insect pest of sugarcane.</title>
        <authorList>
            <person name="Oliveira J.V.D.C."/>
            <person name="dos Santos R.A.C."/>
            <person name="Borges T.A."/>
            <person name="Riano-Pachon D.M."/>
            <person name="Goldman G.H."/>
        </authorList>
    </citation>
    <scope>NUCLEOTIDE SEQUENCE [LARGE SCALE GENOMIC DNA]</scope>
    <source>
        <strain evidence="8">GHG001</strain>
    </source>
</reference>
<dbReference type="GO" id="GO:0034432">
    <property type="term" value="F:bis(5'-adenosyl)-pentaphosphatase activity"/>
    <property type="evidence" value="ECO:0007669"/>
    <property type="project" value="TreeGrafter"/>
</dbReference>
<keyword evidence="8" id="KW-1185">Reference proteome</keyword>
<evidence type="ECO:0000256" key="1">
    <source>
        <dbReference type="ARBA" id="ARBA00001946"/>
    </source>
</evidence>
<dbReference type="PROSITE" id="PS51462">
    <property type="entry name" value="NUDIX"/>
    <property type="match status" value="1"/>
</dbReference>
<dbReference type="AlphaFoldDB" id="V5EVC1"/>
<dbReference type="InterPro" id="IPR015797">
    <property type="entry name" value="NUDIX_hydrolase-like_dom_sf"/>
</dbReference>
<name>V5EVC1_KALBG</name>
<dbReference type="GO" id="GO:0005634">
    <property type="term" value="C:nucleus"/>
    <property type="evidence" value="ECO:0007669"/>
    <property type="project" value="TreeGrafter"/>
</dbReference>
<dbReference type="GO" id="GO:0005737">
    <property type="term" value="C:cytoplasm"/>
    <property type="evidence" value="ECO:0007669"/>
    <property type="project" value="TreeGrafter"/>
</dbReference>
<dbReference type="InterPro" id="IPR000086">
    <property type="entry name" value="NUDIX_hydrolase_dom"/>
</dbReference>
<protein>
    <recommendedName>
        <fullName evidence="6">Nudix hydrolase domain-containing protein</fullName>
    </recommendedName>
</protein>
<dbReference type="HOGENOM" id="CLU_1082294_0_0_1"/>